<dbReference type="Proteomes" id="UP000737113">
    <property type="component" value="Unassembled WGS sequence"/>
</dbReference>
<reference evidence="1" key="1">
    <citation type="submission" date="2020-04" db="EMBL/GenBank/DDBJ databases">
        <title>Description of Shewanella salipaludis sp. nov., isolated from a salt marsh.</title>
        <authorList>
            <person name="Park S."/>
            <person name="Yoon J.-H."/>
        </authorList>
    </citation>
    <scope>NUCLEOTIDE SEQUENCE</scope>
    <source>
        <strain evidence="1">SHSM-M6</strain>
    </source>
</reference>
<proteinExistence type="predicted"/>
<comment type="caution">
    <text evidence="1">The sequence shown here is derived from an EMBL/GenBank/DDBJ whole genome shotgun (WGS) entry which is preliminary data.</text>
</comment>
<name>A0A972JJY5_9GAMM</name>
<keyword evidence="2" id="KW-1185">Reference proteome</keyword>
<dbReference type="AlphaFoldDB" id="A0A972JJY5"/>
<gene>
    <name evidence="1" type="ORF">HC757_01040</name>
</gene>
<accession>A0A972JJY5</accession>
<protein>
    <submittedName>
        <fullName evidence="1">Uncharacterized protein</fullName>
    </submittedName>
</protein>
<dbReference type="EMBL" id="JAAXYH010000001">
    <property type="protein sequence ID" value="NMH63772.1"/>
    <property type="molecule type" value="Genomic_DNA"/>
</dbReference>
<evidence type="ECO:0000313" key="2">
    <source>
        <dbReference type="Proteomes" id="UP000737113"/>
    </source>
</evidence>
<evidence type="ECO:0000313" key="1">
    <source>
        <dbReference type="EMBL" id="NMH63772.1"/>
    </source>
</evidence>
<sequence length="270" mass="29915">MGEPQSSNLGLTAAEIQVIASDLTRLRLRVDLQLAPVYPHFAGKAYPLGRCKEIRDGVYRELLAQIAAPEWPGLALIKQSLDRGAVLKKAWGSLRDEYFQSAMLLDLWYIDVANDTVHPHKPKVEILPLAGSGFAAITSFGQFVKIARAYWEVDIYRNEVCPALAPLLPLLCVGKNNASWLAAANDDMLALAMESRFTVSEAILADLPPPPESIAARWKRALQPLTANDFLHCGGGALEYCQDYRTKGCYFDMTFRDLAVHAYLQLPKVI</sequence>
<organism evidence="1 2">
    <name type="scientific">Shewanella salipaludis</name>
    <dbReference type="NCBI Taxonomy" id="2723052"/>
    <lineage>
        <taxon>Bacteria</taxon>
        <taxon>Pseudomonadati</taxon>
        <taxon>Pseudomonadota</taxon>
        <taxon>Gammaproteobacteria</taxon>
        <taxon>Alteromonadales</taxon>
        <taxon>Shewanellaceae</taxon>
        <taxon>Shewanella</taxon>
    </lineage>
</organism>